<dbReference type="GO" id="GO:0004519">
    <property type="term" value="F:endonuclease activity"/>
    <property type="evidence" value="ECO:0007669"/>
    <property type="project" value="UniProtKB-KW"/>
</dbReference>
<keyword evidence="7" id="KW-0346">Stress response</keyword>
<dbReference type="OrthoDB" id="286048at2"/>
<evidence type="ECO:0000256" key="5">
    <source>
        <dbReference type="ARBA" id="ARBA00022801"/>
    </source>
</evidence>
<evidence type="ECO:0000256" key="6">
    <source>
        <dbReference type="ARBA" id="ARBA00022884"/>
    </source>
</evidence>
<protein>
    <submittedName>
        <fullName evidence="8">Type II toxin-antitoxin system HicA family toxin</fullName>
    </submittedName>
</protein>
<dbReference type="GO" id="GO:0003729">
    <property type="term" value="F:mRNA binding"/>
    <property type="evidence" value="ECO:0007669"/>
    <property type="project" value="InterPro"/>
</dbReference>
<keyword evidence="9" id="KW-1185">Reference proteome</keyword>
<evidence type="ECO:0000313" key="8">
    <source>
        <dbReference type="EMBL" id="QER67544.1"/>
    </source>
</evidence>
<dbReference type="Proteomes" id="UP000325295">
    <property type="component" value="Chromosome"/>
</dbReference>
<dbReference type="Gene3D" id="3.30.920.30">
    <property type="entry name" value="Hypothetical protein"/>
    <property type="match status" value="1"/>
</dbReference>
<dbReference type="RefSeq" id="WP_150204087.1">
    <property type="nucleotide sequence ID" value="NZ_CP043939.1"/>
</dbReference>
<dbReference type="InterPro" id="IPR012933">
    <property type="entry name" value="HicA_mRNA_interferase"/>
</dbReference>
<evidence type="ECO:0000256" key="1">
    <source>
        <dbReference type="ARBA" id="ARBA00006620"/>
    </source>
</evidence>
<dbReference type="EMBL" id="CP043939">
    <property type="protein sequence ID" value="QER67544.1"/>
    <property type="molecule type" value="Genomic_DNA"/>
</dbReference>
<evidence type="ECO:0000313" key="9">
    <source>
        <dbReference type="Proteomes" id="UP000325295"/>
    </source>
</evidence>
<comment type="similarity">
    <text evidence="1">Belongs to the HicA mRNA interferase family.</text>
</comment>
<evidence type="ECO:0000256" key="4">
    <source>
        <dbReference type="ARBA" id="ARBA00022759"/>
    </source>
</evidence>
<sequence>MPMTQRQMVKLLHRHGWKKVIGGKGSHIKMSKVGHRPITVPHGELNRITQDAIFKEANLII</sequence>
<accession>A0A5P1X3Q7</accession>
<name>A0A5P1X3Q7_9LACO</name>
<evidence type="ECO:0000256" key="7">
    <source>
        <dbReference type="ARBA" id="ARBA00023016"/>
    </source>
</evidence>
<evidence type="ECO:0000256" key="3">
    <source>
        <dbReference type="ARBA" id="ARBA00022722"/>
    </source>
</evidence>
<reference evidence="8 9" key="1">
    <citation type="submission" date="2019-09" db="EMBL/GenBank/DDBJ databases">
        <title>Complete Genome Sequence of Lactobacillus nenjiangensis SH-Y15, isolated from sauerkraut.</title>
        <authorList>
            <person name="Yang H."/>
        </authorList>
    </citation>
    <scope>NUCLEOTIDE SEQUENCE [LARGE SCALE GENOMIC DNA]</scope>
    <source>
        <strain evidence="8 9">SH-Y15</strain>
    </source>
</reference>
<keyword evidence="6" id="KW-0694">RNA-binding</keyword>
<dbReference type="Pfam" id="PF07927">
    <property type="entry name" value="HicA_toxin"/>
    <property type="match status" value="1"/>
</dbReference>
<dbReference type="GO" id="GO:0016787">
    <property type="term" value="F:hydrolase activity"/>
    <property type="evidence" value="ECO:0007669"/>
    <property type="project" value="UniProtKB-KW"/>
</dbReference>
<dbReference type="SUPFAM" id="SSF54786">
    <property type="entry name" value="YcfA/nrd intein domain"/>
    <property type="match status" value="1"/>
</dbReference>
<dbReference type="InterPro" id="IPR038570">
    <property type="entry name" value="HicA_sf"/>
</dbReference>
<keyword evidence="3" id="KW-0540">Nuclease</keyword>
<organism evidence="8 9">
    <name type="scientific">Paucilactobacillus nenjiangensis</name>
    <dbReference type="NCBI Taxonomy" id="1296540"/>
    <lineage>
        <taxon>Bacteria</taxon>
        <taxon>Bacillati</taxon>
        <taxon>Bacillota</taxon>
        <taxon>Bacilli</taxon>
        <taxon>Lactobacillales</taxon>
        <taxon>Lactobacillaceae</taxon>
        <taxon>Paucilactobacillus</taxon>
    </lineage>
</organism>
<dbReference type="KEGG" id="lnn:F0161_06535"/>
<evidence type="ECO:0000256" key="2">
    <source>
        <dbReference type="ARBA" id="ARBA00022649"/>
    </source>
</evidence>
<dbReference type="AlphaFoldDB" id="A0A5P1X3Q7"/>
<keyword evidence="4" id="KW-0255">Endonuclease</keyword>
<proteinExistence type="inferred from homology"/>
<gene>
    <name evidence="8" type="ORF">F0161_06535</name>
</gene>
<keyword evidence="2" id="KW-1277">Toxin-antitoxin system</keyword>
<keyword evidence="5" id="KW-0378">Hydrolase</keyword>